<name>A0A7S9KLG7_EPIFF</name>
<organism evidence="1 2">
    <name type="scientific">Epichloe festucae (strain Fl1)</name>
    <dbReference type="NCBI Taxonomy" id="877507"/>
    <lineage>
        <taxon>Eukaryota</taxon>
        <taxon>Fungi</taxon>
        <taxon>Dikarya</taxon>
        <taxon>Ascomycota</taxon>
        <taxon>Pezizomycotina</taxon>
        <taxon>Sordariomycetes</taxon>
        <taxon>Hypocreomycetidae</taxon>
        <taxon>Hypocreales</taxon>
        <taxon>Clavicipitaceae</taxon>
        <taxon>Epichloe</taxon>
    </lineage>
</organism>
<gene>
    <name evidence="1" type="ORF">C2857_006215</name>
</gene>
<keyword evidence="2" id="KW-1185">Reference proteome</keyword>
<reference evidence="1 2" key="1">
    <citation type="journal article" date="2018" name="PLoS Genet.">
        <title>Repeat elements organise 3D genome structure and mediate transcription in the filamentous fungus Epichloe festucae.</title>
        <authorList>
            <person name="Winter D.J."/>
            <person name="Ganley A.R.D."/>
            <person name="Young C.A."/>
            <person name="Liachko I."/>
            <person name="Schardl C.L."/>
            <person name="Dupont P.Y."/>
            <person name="Berry D."/>
            <person name="Ram A."/>
            <person name="Scott B."/>
            <person name="Cox M.P."/>
        </authorList>
    </citation>
    <scope>NUCLEOTIDE SEQUENCE [LARGE SCALE GENOMIC DNA]</scope>
    <source>
        <strain evidence="1 2">Fl1</strain>
    </source>
</reference>
<sequence length="93" mass="10261">MHRGRVFSEKRRSEALKNEGVGVDESSLVLGRTRRHCQTSKSKMGLIGRRKYDTLPVFEAEYGCGATTTALMVNPDLVLSDVDTEFAIAGERG</sequence>
<evidence type="ECO:0000313" key="1">
    <source>
        <dbReference type="EMBL" id="QPG94496.1"/>
    </source>
</evidence>
<evidence type="ECO:0000313" key="2">
    <source>
        <dbReference type="Proteomes" id="UP000594364"/>
    </source>
</evidence>
<dbReference type="AlphaFoldDB" id="A0A7S9KLG7"/>
<dbReference type="Proteomes" id="UP000594364">
    <property type="component" value="Chromosome 1"/>
</dbReference>
<protein>
    <submittedName>
        <fullName evidence="1">Uncharacterized protein</fullName>
    </submittedName>
</protein>
<dbReference type="EMBL" id="CP031385">
    <property type="protein sequence ID" value="QPG94496.1"/>
    <property type="molecule type" value="Genomic_DNA"/>
</dbReference>
<accession>A0A7S9KLG7</accession>
<proteinExistence type="predicted"/>